<dbReference type="Pfam" id="PF02596">
    <property type="entry name" value="DUF169"/>
    <property type="match status" value="1"/>
</dbReference>
<dbReference type="InterPro" id="IPR003748">
    <property type="entry name" value="DUF169"/>
</dbReference>
<evidence type="ECO:0000313" key="1">
    <source>
        <dbReference type="EMBL" id="QVV90337.1"/>
    </source>
</evidence>
<dbReference type="GeneID" id="65568197"/>
<dbReference type="EMBL" id="CP075546">
    <property type="protein sequence ID" value="QVV90337.1"/>
    <property type="molecule type" value="Genomic_DNA"/>
</dbReference>
<organism evidence="1 2">
    <name type="scientific">Methanospirillum purgamenti</name>
    <dbReference type="NCBI Taxonomy" id="2834276"/>
    <lineage>
        <taxon>Archaea</taxon>
        <taxon>Methanobacteriati</taxon>
        <taxon>Methanobacteriota</taxon>
        <taxon>Stenosarchaea group</taxon>
        <taxon>Methanomicrobia</taxon>
        <taxon>Methanomicrobiales</taxon>
        <taxon>Methanospirillaceae</taxon>
        <taxon>Methanospirillum</taxon>
    </lineage>
</organism>
<keyword evidence="2" id="KW-1185">Reference proteome</keyword>
<dbReference type="KEGG" id="mrtj:KHC33_07605"/>
<dbReference type="RefSeq" id="WP_214421108.1">
    <property type="nucleotide sequence ID" value="NZ_CP075546.1"/>
</dbReference>
<sequence length="258" mass="29432">MDLPFKSDFISRWETYFPGEPLPITFELSSDLRGIQKARTADTWRCFVCDLTKVRNGTSLAFHEDSISCSGGKRYCGYQSVPFSDFPYFLSYGIEGKLEGERYKKDPALVDEWQKNIHIIPASGKYLIFKRWDLLDNDDNPSVVIFFARPEVLSGLFTLANYDRADLYGVVMPMGAGCSSIVHYPWHEEQSDDPKAILGMMDPSARPCVPLDVMTFAVPMKKFVRMVTYMDESFLITPAWEKVKKKIVQSQKQSAHSS</sequence>
<dbReference type="AlphaFoldDB" id="A0A8E7AYV2"/>
<dbReference type="Proteomes" id="UP000680656">
    <property type="component" value="Chromosome"/>
</dbReference>
<protein>
    <submittedName>
        <fullName evidence="1">DUF169 domain-containing protein</fullName>
    </submittedName>
</protein>
<gene>
    <name evidence="1" type="ORF">KHC33_07605</name>
</gene>
<proteinExistence type="predicted"/>
<accession>A0A8E7AYV2</accession>
<evidence type="ECO:0000313" key="2">
    <source>
        <dbReference type="Proteomes" id="UP000680656"/>
    </source>
</evidence>
<name>A0A8E7AYV2_9EURY</name>
<reference evidence="1 2" key="1">
    <citation type="submission" date="2021-05" db="EMBL/GenBank/DDBJ databases">
        <title>A novel Methanospirillum isolate from a pyrite-forming mixed culture.</title>
        <authorList>
            <person name="Bunk B."/>
            <person name="Sproer C."/>
            <person name="Spring S."/>
            <person name="Pester M."/>
        </authorList>
    </citation>
    <scope>NUCLEOTIDE SEQUENCE [LARGE SCALE GENOMIC DNA]</scope>
    <source>
        <strain evidence="1 2">J.3.6.1-F.2.7.3</strain>
    </source>
</reference>